<evidence type="ECO:0000313" key="14">
    <source>
        <dbReference type="Proteomes" id="UP001168528"/>
    </source>
</evidence>
<feature type="transmembrane region" description="Helical" evidence="12">
    <location>
        <begin position="433"/>
        <end position="455"/>
    </location>
</feature>
<dbReference type="Pfam" id="PF00474">
    <property type="entry name" value="SSF"/>
    <property type="match status" value="1"/>
</dbReference>
<keyword evidence="5 12" id="KW-0812">Transmembrane</keyword>
<dbReference type="PROSITE" id="PS50283">
    <property type="entry name" value="NA_SOLUT_SYMP_3"/>
    <property type="match status" value="1"/>
</dbReference>
<feature type="transmembrane region" description="Helical" evidence="12">
    <location>
        <begin position="6"/>
        <end position="26"/>
    </location>
</feature>
<gene>
    <name evidence="13" type="ORF">Q0590_21985</name>
</gene>
<evidence type="ECO:0000256" key="9">
    <source>
        <dbReference type="ARBA" id="ARBA00023136"/>
    </source>
</evidence>
<dbReference type="InterPro" id="IPR001734">
    <property type="entry name" value="Na/solute_symporter"/>
</dbReference>
<feature type="transmembrane region" description="Helical" evidence="12">
    <location>
        <begin position="76"/>
        <end position="98"/>
    </location>
</feature>
<dbReference type="InterPro" id="IPR051163">
    <property type="entry name" value="Sodium:Solute_Symporter_SSF"/>
</dbReference>
<dbReference type="EMBL" id="JAUKPO010000015">
    <property type="protein sequence ID" value="MDO1448964.1"/>
    <property type="molecule type" value="Genomic_DNA"/>
</dbReference>
<evidence type="ECO:0000256" key="5">
    <source>
        <dbReference type="ARBA" id="ARBA00022692"/>
    </source>
</evidence>
<feature type="transmembrane region" description="Helical" evidence="12">
    <location>
        <begin position="181"/>
        <end position="199"/>
    </location>
</feature>
<evidence type="ECO:0000256" key="2">
    <source>
        <dbReference type="ARBA" id="ARBA00006434"/>
    </source>
</evidence>
<accession>A0ABT8RA35</accession>
<evidence type="ECO:0000256" key="6">
    <source>
        <dbReference type="ARBA" id="ARBA00022989"/>
    </source>
</evidence>
<keyword evidence="6 12" id="KW-1133">Transmembrane helix</keyword>
<evidence type="ECO:0000256" key="1">
    <source>
        <dbReference type="ARBA" id="ARBA00004651"/>
    </source>
</evidence>
<comment type="similarity">
    <text evidence="2 11">Belongs to the sodium:solute symporter (SSF) (TC 2.A.21) family.</text>
</comment>
<evidence type="ECO:0000313" key="13">
    <source>
        <dbReference type="EMBL" id="MDO1448964.1"/>
    </source>
</evidence>
<comment type="subcellular location">
    <subcellularLocation>
        <location evidence="1">Cell membrane</location>
        <topology evidence="1">Multi-pass membrane protein</topology>
    </subcellularLocation>
</comment>
<dbReference type="NCBIfam" id="TIGR00813">
    <property type="entry name" value="sss"/>
    <property type="match status" value="1"/>
</dbReference>
<keyword evidence="9 12" id="KW-0472">Membrane</keyword>
<evidence type="ECO:0000256" key="3">
    <source>
        <dbReference type="ARBA" id="ARBA00022448"/>
    </source>
</evidence>
<dbReference type="Gene3D" id="1.20.1730.10">
    <property type="entry name" value="Sodium/glucose cotransporter"/>
    <property type="match status" value="1"/>
</dbReference>
<evidence type="ECO:0000256" key="10">
    <source>
        <dbReference type="ARBA" id="ARBA00023201"/>
    </source>
</evidence>
<protein>
    <submittedName>
        <fullName evidence="13">Sodium:solute symporter</fullName>
    </submittedName>
</protein>
<sequence length="501" mass="55026">MRLNTLDLVVFLGYMLGITLFGSSFYSKNKSSEAFTLGTNNFPTWVVGMSIFATFVSSISFIALPGNAFQSNWNAFVFSLSLPVASYIAVKFFVPLYRKVNSPSAYTFLEYRFGPWARIYVSACYLLTQVMRMGTILYLLALPVNSMFGWDIMTIICITGLLVMVYSLLGGIQGVIWTDAIQGIVLISGALFCLAYILVTIPGGPSAVFEIASQQDKFSLGSFSLHVSESTFWVVLIYGIFINLQNYGIDQNYVQRYMASRTEGEAKRSAFWGGLLYIPVSLLFFIIGTALYAYYTALPEQLPADLRNKAMSDRVFPYFIVHKLPAGFTGLLIASIFAAGMSTISTSINSSATVVLTDYYKRYKKSKVTDQQAIRVLYLTSVVVSLLGIVIGIALINVKSALDAWWKLASVFSGGMLGLFLLAAFVKQISQKGAIAGMVAGIVAILWLSLSPVIFTEEPLKQFASPFHGYLTIVLGTLIIFVVGFLASVLANKGKEKQVEV</sequence>
<feature type="transmembrane region" description="Helical" evidence="12">
    <location>
        <begin position="46"/>
        <end position="64"/>
    </location>
</feature>
<keyword evidence="8" id="KW-0406">Ion transport</keyword>
<feature type="transmembrane region" description="Helical" evidence="12">
    <location>
        <begin position="270"/>
        <end position="295"/>
    </location>
</feature>
<evidence type="ECO:0000256" key="8">
    <source>
        <dbReference type="ARBA" id="ARBA00023065"/>
    </source>
</evidence>
<comment type="caution">
    <text evidence="13">The sequence shown here is derived from an EMBL/GenBank/DDBJ whole genome shotgun (WGS) entry which is preliminary data.</text>
</comment>
<keyword evidence="7" id="KW-0915">Sodium</keyword>
<feature type="transmembrane region" description="Helical" evidence="12">
    <location>
        <begin position="467"/>
        <end position="491"/>
    </location>
</feature>
<dbReference type="CDD" id="cd11495">
    <property type="entry name" value="SLC5sbd_NIS-like_u3"/>
    <property type="match status" value="1"/>
</dbReference>
<evidence type="ECO:0000256" key="11">
    <source>
        <dbReference type="RuleBase" id="RU362091"/>
    </source>
</evidence>
<reference evidence="13" key="1">
    <citation type="submission" date="2023-07" db="EMBL/GenBank/DDBJ databases">
        <title>The genome sequence of Rhodocytophaga aerolata KACC 12507.</title>
        <authorList>
            <person name="Zhang X."/>
        </authorList>
    </citation>
    <scope>NUCLEOTIDE SEQUENCE</scope>
    <source>
        <strain evidence="13">KACC 12507</strain>
    </source>
</reference>
<evidence type="ECO:0000256" key="4">
    <source>
        <dbReference type="ARBA" id="ARBA00022475"/>
    </source>
</evidence>
<keyword evidence="3" id="KW-0813">Transport</keyword>
<evidence type="ECO:0000256" key="7">
    <source>
        <dbReference type="ARBA" id="ARBA00023053"/>
    </source>
</evidence>
<proteinExistence type="inferred from homology"/>
<organism evidence="13 14">
    <name type="scientific">Rhodocytophaga aerolata</name>
    <dbReference type="NCBI Taxonomy" id="455078"/>
    <lineage>
        <taxon>Bacteria</taxon>
        <taxon>Pseudomonadati</taxon>
        <taxon>Bacteroidota</taxon>
        <taxon>Cytophagia</taxon>
        <taxon>Cytophagales</taxon>
        <taxon>Rhodocytophagaceae</taxon>
        <taxon>Rhodocytophaga</taxon>
    </lineage>
</organism>
<feature type="transmembrane region" description="Helical" evidence="12">
    <location>
        <begin position="376"/>
        <end position="398"/>
    </location>
</feature>
<name>A0ABT8RA35_9BACT</name>
<dbReference type="PANTHER" id="PTHR42985:SF32">
    <property type="entry name" value="SODIUM IODIDE SYMPORTER"/>
    <property type="match status" value="1"/>
</dbReference>
<dbReference type="Proteomes" id="UP001168528">
    <property type="component" value="Unassembled WGS sequence"/>
</dbReference>
<keyword evidence="4" id="KW-1003">Cell membrane</keyword>
<keyword evidence="10" id="KW-0739">Sodium transport</keyword>
<evidence type="ECO:0000256" key="12">
    <source>
        <dbReference type="SAM" id="Phobius"/>
    </source>
</evidence>
<feature type="transmembrane region" description="Helical" evidence="12">
    <location>
        <begin position="230"/>
        <end position="249"/>
    </location>
</feature>
<feature type="transmembrane region" description="Helical" evidence="12">
    <location>
        <begin position="404"/>
        <end position="426"/>
    </location>
</feature>
<dbReference type="InterPro" id="IPR038377">
    <property type="entry name" value="Na/Glc_symporter_sf"/>
</dbReference>
<dbReference type="PANTHER" id="PTHR42985">
    <property type="entry name" value="SODIUM-COUPLED MONOCARBOXYLATE TRANSPORTER"/>
    <property type="match status" value="1"/>
</dbReference>
<feature type="transmembrane region" description="Helical" evidence="12">
    <location>
        <begin position="147"/>
        <end position="169"/>
    </location>
</feature>
<keyword evidence="14" id="KW-1185">Reference proteome</keyword>